<name>A0A077MGW8_9MICO</name>
<feature type="transmembrane region" description="Helical" evidence="1">
    <location>
        <begin position="516"/>
        <end position="539"/>
    </location>
</feature>
<reference evidence="2 3" key="1">
    <citation type="journal article" date="2013" name="ISME J.">
        <title>A metabolic model for members of the genus Tetrasphaera involved in enhanced biological phosphorus removal.</title>
        <authorList>
            <person name="Kristiansen R."/>
            <person name="Nguyen H.T.T."/>
            <person name="Saunders A.M."/>
            <person name="Nielsen J.L."/>
            <person name="Wimmer R."/>
            <person name="Le V.Q."/>
            <person name="McIlroy S.J."/>
            <person name="Petrovski S."/>
            <person name="Seviour R.J."/>
            <person name="Calteau A."/>
            <person name="Nielsen K.L."/>
            <person name="Nielsen P.H."/>
        </authorList>
    </citation>
    <scope>NUCLEOTIDE SEQUENCE [LARGE SCALE GENOMIC DNA]</scope>
    <source>
        <strain evidence="2 3">Ben 74</strain>
    </source>
</reference>
<gene>
    <name evidence="2" type="ORF">BN13_880024</name>
</gene>
<feature type="transmembrane region" description="Helical" evidence="1">
    <location>
        <begin position="311"/>
        <end position="329"/>
    </location>
</feature>
<keyword evidence="1" id="KW-1133">Transmembrane helix</keyword>
<feature type="transmembrane region" description="Helical" evidence="1">
    <location>
        <begin position="137"/>
        <end position="162"/>
    </location>
</feature>
<keyword evidence="3" id="KW-1185">Reference proteome</keyword>
<evidence type="ECO:0000313" key="2">
    <source>
        <dbReference type="EMBL" id="CCI54902.1"/>
    </source>
</evidence>
<accession>A0A077MGW8</accession>
<comment type="caution">
    <text evidence="2">The sequence shown here is derived from an EMBL/GenBank/DDBJ whole genome shotgun (WGS) entry which is preliminary data.</text>
</comment>
<dbReference type="AlphaFoldDB" id="A0A077MGW8"/>
<feature type="transmembrane region" description="Helical" evidence="1">
    <location>
        <begin position="168"/>
        <end position="192"/>
    </location>
</feature>
<dbReference type="STRING" id="1193518.BN13_880024"/>
<feature type="transmembrane region" description="Helical" evidence="1">
    <location>
        <begin position="409"/>
        <end position="429"/>
    </location>
</feature>
<feature type="transmembrane region" description="Helical" evidence="1">
    <location>
        <begin position="204"/>
        <end position="220"/>
    </location>
</feature>
<dbReference type="Proteomes" id="UP000035720">
    <property type="component" value="Unassembled WGS sequence"/>
</dbReference>
<protein>
    <submittedName>
        <fullName evidence="2">Putative exporter of polyketide antibiotics-like protein</fullName>
    </submittedName>
</protein>
<evidence type="ECO:0000256" key="1">
    <source>
        <dbReference type="SAM" id="Phobius"/>
    </source>
</evidence>
<feature type="transmembrane region" description="Helical" evidence="1">
    <location>
        <begin position="472"/>
        <end position="496"/>
    </location>
</feature>
<keyword evidence="1" id="KW-0472">Membrane</keyword>
<sequence length="545" mass="56207">MTAVLGADLGRGSGPLTGVGLAFRRALRADRWFWLIWVLVLWSFIPATATAYRSTISDDAAGREVAAGLAANPTMRAMLGPPYDLLHVGGFTMWRVGGFGAMISGVMAVLGVIRATRAEEEAGRTELLRSAAIGRHSLLAGAGGLGLAASGVLGLLIAASMVGLGTPVAGSLCMALGIALTAAVFVGVGAVTAQLSASARTARGVGLSVVGAAYLLRAVADGSGSGSSVRWLGWLSPVEWAPLARPYAAERWWVLLLPLVVAAGLIALAFSLEARRDHGAGLRAARPGPARGGEAFDSADALAWRLARPGMIGWGVGLIAFAVVMGSLADVFETVADSPELAERFRRMGAGAADLRLAFFVAMLGILVVLVAIWALQLVEHIRKEEESGRAEAVLATATSRARYLGAHVVPAVVVPTLVLAAIGVLLSLQSGIATNDASLIGRILGGALALAPGVWFVLGVGVAVHGLAPRLALVPWVVVGWSLVVNWIGGVLGFPESLLKATPFGLLPRIPAEPMAWAPVIVESVLAGLLIAAGFWGYQRRDVG</sequence>
<feature type="transmembrane region" description="Helical" evidence="1">
    <location>
        <begin position="357"/>
        <end position="376"/>
    </location>
</feature>
<feature type="transmembrane region" description="Helical" evidence="1">
    <location>
        <begin position="441"/>
        <end position="465"/>
    </location>
</feature>
<feature type="transmembrane region" description="Helical" evidence="1">
    <location>
        <begin position="93"/>
        <end position="116"/>
    </location>
</feature>
<dbReference type="EMBL" id="CAJC01000203">
    <property type="protein sequence ID" value="CCI54902.1"/>
    <property type="molecule type" value="Genomic_DNA"/>
</dbReference>
<dbReference type="RefSeq" id="WP_048547627.1">
    <property type="nucleotide sequence ID" value="NZ_HF571038.1"/>
</dbReference>
<organism evidence="2 3">
    <name type="scientific">Nostocoides jenkinsii Ben 74</name>
    <dbReference type="NCBI Taxonomy" id="1193518"/>
    <lineage>
        <taxon>Bacteria</taxon>
        <taxon>Bacillati</taxon>
        <taxon>Actinomycetota</taxon>
        <taxon>Actinomycetes</taxon>
        <taxon>Micrococcales</taxon>
        <taxon>Intrasporangiaceae</taxon>
        <taxon>Nostocoides</taxon>
    </lineage>
</organism>
<feature type="transmembrane region" description="Helical" evidence="1">
    <location>
        <begin position="32"/>
        <end position="52"/>
    </location>
</feature>
<evidence type="ECO:0000313" key="3">
    <source>
        <dbReference type="Proteomes" id="UP000035720"/>
    </source>
</evidence>
<proteinExistence type="predicted"/>
<keyword evidence="1" id="KW-0812">Transmembrane</keyword>
<feature type="transmembrane region" description="Helical" evidence="1">
    <location>
        <begin position="252"/>
        <end position="272"/>
    </location>
</feature>
<dbReference type="OrthoDB" id="2014935at2"/>